<evidence type="ECO:0008006" key="4">
    <source>
        <dbReference type="Google" id="ProtNLM"/>
    </source>
</evidence>
<evidence type="ECO:0000256" key="1">
    <source>
        <dbReference type="SAM" id="SignalP"/>
    </source>
</evidence>
<sequence length="105" mass="11446">MKYSRILLAMTTMVLSTAASAACDHETTEIAATYGSRSDFPSSPVLAGTLLAGEIRKGAQGQIGPFHQDVYLYINNGSFHSGWFQEAFALDLECKLKGYTLLYSE</sequence>
<evidence type="ECO:0000313" key="3">
    <source>
        <dbReference type="Proteomes" id="UP000008080"/>
    </source>
</evidence>
<dbReference type="PROSITE" id="PS51257">
    <property type="entry name" value="PROKAR_LIPOPROTEIN"/>
    <property type="match status" value="1"/>
</dbReference>
<keyword evidence="3" id="KW-1185">Reference proteome</keyword>
<keyword evidence="1" id="KW-0732">Signal</keyword>
<protein>
    <recommendedName>
        <fullName evidence="4">Lipoprotein</fullName>
    </recommendedName>
</protein>
<name>Q6MNA6_BDEBA</name>
<feature type="signal peptide" evidence="1">
    <location>
        <begin position="1"/>
        <end position="21"/>
    </location>
</feature>
<feature type="chain" id="PRO_5004276477" description="Lipoprotein" evidence="1">
    <location>
        <begin position="22"/>
        <end position="105"/>
    </location>
</feature>
<gene>
    <name evidence="2" type="ordered locus">Bd1354</name>
</gene>
<dbReference type="AlphaFoldDB" id="Q6MNA6"/>
<dbReference type="Proteomes" id="UP000008080">
    <property type="component" value="Chromosome"/>
</dbReference>
<dbReference type="RefSeq" id="WP_011163848.1">
    <property type="nucleotide sequence ID" value="NC_005363.1"/>
</dbReference>
<reference evidence="2 3" key="1">
    <citation type="journal article" date="2004" name="Science">
        <title>A predator unmasked: life cycle of Bdellovibrio bacteriovorus from a genomic perspective.</title>
        <authorList>
            <person name="Rendulic S."/>
            <person name="Jagtap P."/>
            <person name="Rosinus A."/>
            <person name="Eppinger M."/>
            <person name="Baar C."/>
            <person name="Lanz C."/>
            <person name="Keller H."/>
            <person name="Lambert C."/>
            <person name="Evans K.J."/>
            <person name="Goesmann A."/>
            <person name="Meyer F."/>
            <person name="Sockett R.E."/>
            <person name="Schuster S.C."/>
        </authorList>
    </citation>
    <scope>NUCLEOTIDE SEQUENCE [LARGE SCALE GENOMIC DNA]</scope>
    <source>
        <strain evidence="3">ATCC 15356 / DSM 50701 / NCIMB 9529 / HD100</strain>
    </source>
</reference>
<dbReference type="KEGG" id="bba:Bd1354"/>
<dbReference type="GeneID" id="93012370"/>
<evidence type="ECO:0000313" key="2">
    <source>
        <dbReference type="EMBL" id="CAE79246.1"/>
    </source>
</evidence>
<accession>Q6MNA6</accession>
<proteinExistence type="predicted"/>
<dbReference type="EMBL" id="BX842649">
    <property type="protein sequence ID" value="CAE79246.1"/>
    <property type="molecule type" value="Genomic_DNA"/>
</dbReference>
<organism evidence="2 3">
    <name type="scientific">Bdellovibrio bacteriovorus (strain ATCC 15356 / DSM 50701 / NCIMB 9529 / HD100)</name>
    <dbReference type="NCBI Taxonomy" id="264462"/>
    <lineage>
        <taxon>Bacteria</taxon>
        <taxon>Pseudomonadati</taxon>
        <taxon>Bdellovibrionota</taxon>
        <taxon>Bdellovibrionia</taxon>
        <taxon>Bdellovibrionales</taxon>
        <taxon>Pseudobdellovibrionaceae</taxon>
        <taxon>Bdellovibrio</taxon>
    </lineage>
</organism>
<dbReference type="HOGENOM" id="CLU_2259843_0_0_7"/>